<dbReference type="Gene3D" id="3.90.1200.10">
    <property type="match status" value="1"/>
</dbReference>
<keyword evidence="1" id="KW-0808">Transferase</keyword>
<dbReference type="AlphaFoldDB" id="A0A0D0X438"/>
<comment type="caution">
    <text evidence="1">The sequence shown here is derived from an EMBL/GenBank/DDBJ whole genome shotgun (WGS) entry which is preliminary data.</text>
</comment>
<gene>
    <name evidence="1" type="ORF">TK50_11210</name>
</gene>
<protein>
    <submittedName>
        <fullName evidence="1">Aminoglycoside phosphotransferase</fullName>
    </submittedName>
</protein>
<keyword evidence="2" id="KW-1185">Reference proteome</keyword>
<proteinExistence type="predicted"/>
<organism evidence="1 2">
    <name type="scientific">Micromonospora haikouensis</name>
    <dbReference type="NCBI Taxonomy" id="686309"/>
    <lineage>
        <taxon>Bacteria</taxon>
        <taxon>Bacillati</taxon>
        <taxon>Actinomycetota</taxon>
        <taxon>Actinomycetes</taxon>
        <taxon>Micromonosporales</taxon>
        <taxon>Micromonosporaceae</taxon>
        <taxon>Micromonospora</taxon>
    </lineage>
</organism>
<accession>A0A0D0X438</accession>
<dbReference type="SUPFAM" id="SSF56112">
    <property type="entry name" value="Protein kinase-like (PK-like)"/>
    <property type="match status" value="1"/>
</dbReference>
<dbReference type="PATRIC" id="fig|47853.6.peg.2376"/>
<dbReference type="Gene3D" id="3.30.200.20">
    <property type="entry name" value="Phosphorylase Kinase, domain 1"/>
    <property type="match status" value="1"/>
</dbReference>
<dbReference type="RefSeq" id="WP_043962681.1">
    <property type="nucleotide sequence ID" value="NZ_JXSX01000001.1"/>
</dbReference>
<dbReference type="PANTHER" id="PTHR21310">
    <property type="entry name" value="AMINOGLYCOSIDE PHOSPHOTRANSFERASE-RELATED-RELATED"/>
    <property type="match status" value="1"/>
</dbReference>
<dbReference type="EMBL" id="JXSX01000001">
    <property type="protein sequence ID" value="KIR65861.1"/>
    <property type="molecule type" value="Genomic_DNA"/>
</dbReference>
<evidence type="ECO:0000313" key="1">
    <source>
        <dbReference type="EMBL" id="KIR65861.1"/>
    </source>
</evidence>
<sequence length="340" mass="36870">MSGPSPTQRSLTRDDVAWYVRASLGPGRDVVDCGPLGGGGFATVWWVTLDDGGAAALKVAPPPEARLLRYERGLAAAEARYFRLVAAHAPQVPVPRVLHHGRDPERGEWLLTDRLPGRPLAELTADIDAGPARADFGAATVALHRITGDRYGYDGGRAGGPTWSRAFAAIVDDLLADAADWDVAPPGGPRLIRELVRHHAGALDEVRRPALLHFDGWDGNVLAAPDATGAYRMCGLVDGERYLWGDPLLDLVSPLLFRRAEDEPDHPFLRGWRAAGGQPAAFDPAARVRLGLYRLHLYLLMIVEMPSRGMTPENAPDRSALLAELLDRELADLGRGRPRP</sequence>
<dbReference type="InterPro" id="IPR051678">
    <property type="entry name" value="AGP_Transferase"/>
</dbReference>
<dbReference type="Proteomes" id="UP000032254">
    <property type="component" value="Unassembled WGS sequence"/>
</dbReference>
<dbReference type="OrthoDB" id="5490445at2"/>
<reference evidence="1 2" key="1">
    <citation type="submission" date="2015-01" db="EMBL/GenBank/DDBJ databases">
        <title>Sequencing and annotation of Micromonospora carbonacea strain JXNU-1 genome.</title>
        <authorList>
            <person name="Long Z."/>
            <person name="Huang Y."/>
            <person name="Jiang Y."/>
        </authorList>
    </citation>
    <scope>NUCLEOTIDE SEQUENCE [LARGE SCALE GENOMIC DNA]</scope>
    <source>
        <strain evidence="1 2">JXNU-1</strain>
    </source>
</reference>
<dbReference type="GeneID" id="301304698"/>
<dbReference type="GO" id="GO:0016740">
    <property type="term" value="F:transferase activity"/>
    <property type="evidence" value="ECO:0007669"/>
    <property type="project" value="UniProtKB-KW"/>
</dbReference>
<name>A0A0D0X438_9ACTN</name>
<evidence type="ECO:0000313" key="2">
    <source>
        <dbReference type="Proteomes" id="UP000032254"/>
    </source>
</evidence>
<dbReference type="PANTHER" id="PTHR21310:SF15">
    <property type="entry name" value="AMINOGLYCOSIDE PHOSPHOTRANSFERASE DOMAIN-CONTAINING PROTEIN"/>
    <property type="match status" value="1"/>
</dbReference>
<dbReference type="InterPro" id="IPR011009">
    <property type="entry name" value="Kinase-like_dom_sf"/>
</dbReference>